<gene>
    <name evidence="2" type="ORF">SAMN02910417_01165</name>
</gene>
<dbReference type="Pfam" id="PF00535">
    <property type="entry name" value="Glycos_transf_2"/>
    <property type="match status" value="1"/>
</dbReference>
<sequence>MEEHSLYKKAKELYKAKKYDKALLMVNQLIEESSPELAYQVLKGQCELELGTMKTSPILWSSMDYKNPTQTDFEALELTRQYLLSCGVTDQAKRFANIARYARGENEDDEEESTWIAEFDPDKIEHYGEISKKYFWQNDVVLATGYELIGLIRQGRKPNSNAILRNTDNMYQFMTMYDTFAVVLDEKEHCDRYMAFAMTLAAFGKRVIFVTLPVEVEITERPKDLENYIQLSLENMEIVDGVEVYVPLHLILEGEFYESTTLALVDYLSKQTSKTSLPLFADLKALSRMRSNYVSRKILHYVCRNTAIKNAQSDTCFAYVNGYGIYESILFGTDFDKALYREAKHALSIVLPVRNNAETIGATLKTCLEQDYTDYEILISDNSDNDRYEIYDLVKQMDSEKIRYIRTPRVLPITKSFEYAYLNALGDFIMPIGADDGININALSRFMQIKGLIERETKKKTNILSWDRIHYCWPSMTASGQQDQLIIPKPYRLDGELYQEKTQRDMLDLILCYPKTIYSLPVSYINSGMSRRYMQEIYEKTDALIDGHSQDLYTGVLNVALNESYYHINLPITIAALSGHSSGAASIAGAVKREIALAQGREEQLTNISFPTQRDIEDILYPSDGDVANMVCQVLRLIDMEVLSVSTLKRIPWEIIGKAILGQVQYKDVNKTKVIHQLLDSIRVFSSEAADILQKEVTMNTRSVAHYEVVDGKFYYQGFQKNGGIAMDASEFAVKDVYDAAKLVQRLTHLF</sequence>
<dbReference type="AlphaFoldDB" id="A0A1G6B4M2"/>
<organism evidence="2 3">
    <name type="scientific">Eubacterium oxidoreducens</name>
    <dbReference type="NCBI Taxonomy" id="1732"/>
    <lineage>
        <taxon>Bacteria</taxon>
        <taxon>Bacillati</taxon>
        <taxon>Bacillota</taxon>
        <taxon>Clostridia</taxon>
        <taxon>Eubacteriales</taxon>
        <taxon>Eubacteriaceae</taxon>
        <taxon>Eubacterium</taxon>
    </lineage>
</organism>
<dbReference type="Gene3D" id="3.90.550.10">
    <property type="entry name" value="Spore Coat Polysaccharide Biosynthesis Protein SpsA, Chain A"/>
    <property type="match status" value="1"/>
</dbReference>
<accession>A0A1G6B4M2</accession>
<feature type="domain" description="Glycosyltransferase 2-like" evidence="1">
    <location>
        <begin position="348"/>
        <end position="447"/>
    </location>
</feature>
<dbReference type="EMBL" id="FMXR01000008">
    <property type="protein sequence ID" value="SDB15575.1"/>
    <property type="molecule type" value="Genomic_DNA"/>
</dbReference>
<dbReference type="GO" id="GO:0016740">
    <property type="term" value="F:transferase activity"/>
    <property type="evidence" value="ECO:0007669"/>
    <property type="project" value="UniProtKB-KW"/>
</dbReference>
<evidence type="ECO:0000313" key="3">
    <source>
        <dbReference type="Proteomes" id="UP000199228"/>
    </source>
</evidence>
<dbReference type="CDD" id="cd00761">
    <property type="entry name" value="Glyco_tranf_GTA_type"/>
    <property type="match status" value="1"/>
</dbReference>
<dbReference type="InterPro" id="IPR029044">
    <property type="entry name" value="Nucleotide-diphossugar_trans"/>
</dbReference>
<keyword evidence="2" id="KW-0808">Transferase</keyword>
<dbReference type="STRING" id="1732.SAMN02910417_01165"/>
<dbReference type="RefSeq" id="WP_090173181.1">
    <property type="nucleotide sequence ID" value="NZ_FMXR01000008.1"/>
</dbReference>
<reference evidence="2 3" key="1">
    <citation type="submission" date="2016-10" db="EMBL/GenBank/DDBJ databases">
        <authorList>
            <person name="de Groot N.N."/>
        </authorList>
    </citation>
    <scope>NUCLEOTIDE SEQUENCE [LARGE SCALE GENOMIC DNA]</scope>
    <source>
        <strain evidence="2 3">DSM 3217</strain>
    </source>
</reference>
<dbReference type="SUPFAM" id="SSF53448">
    <property type="entry name" value="Nucleotide-diphospho-sugar transferases"/>
    <property type="match status" value="1"/>
</dbReference>
<keyword evidence="3" id="KW-1185">Reference proteome</keyword>
<evidence type="ECO:0000313" key="2">
    <source>
        <dbReference type="EMBL" id="SDB15575.1"/>
    </source>
</evidence>
<dbReference type="OrthoDB" id="9807778at2"/>
<protein>
    <submittedName>
        <fullName evidence="2">Glycosyl transferase family 2</fullName>
    </submittedName>
</protein>
<proteinExistence type="predicted"/>
<dbReference type="InterPro" id="IPR001173">
    <property type="entry name" value="Glyco_trans_2-like"/>
</dbReference>
<evidence type="ECO:0000259" key="1">
    <source>
        <dbReference type="Pfam" id="PF00535"/>
    </source>
</evidence>
<dbReference type="Proteomes" id="UP000199228">
    <property type="component" value="Unassembled WGS sequence"/>
</dbReference>
<name>A0A1G6B4M2_EUBOX</name>